<evidence type="ECO:0000313" key="1">
    <source>
        <dbReference type="EMBL" id="EGU33737.1"/>
    </source>
</evidence>
<dbReference type="SUPFAM" id="SSF52833">
    <property type="entry name" value="Thioredoxin-like"/>
    <property type="match status" value="1"/>
</dbReference>
<dbReference type="CDD" id="cd03025">
    <property type="entry name" value="DsbA_FrnE_like"/>
    <property type="match status" value="1"/>
</dbReference>
<protein>
    <recommendedName>
        <fullName evidence="3">DSBA-like thioredoxin domain-containing protein</fullName>
    </recommendedName>
</protein>
<dbReference type="PANTHER" id="PTHR13887">
    <property type="entry name" value="GLUTATHIONE S-TRANSFERASE KAPPA"/>
    <property type="match status" value="1"/>
</dbReference>
<accession>F9S6B1</accession>
<evidence type="ECO:0000313" key="2">
    <source>
        <dbReference type="Proteomes" id="UP000004605"/>
    </source>
</evidence>
<proteinExistence type="predicted"/>
<evidence type="ECO:0008006" key="3">
    <source>
        <dbReference type="Google" id="ProtNLM"/>
    </source>
</evidence>
<dbReference type="PANTHER" id="PTHR13887:SF54">
    <property type="entry name" value="DSBA FAMILY PROTEIN"/>
    <property type="match status" value="1"/>
</dbReference>
<dbReference type="InterPro" id="IPR036249">
    <property type="entry name" value="Thioredoxin-like_sf"/>
</dbReference>
<gene>
    <name evidence="1" type="ORF">VII00023_05577</name>
</gene>
<dbReference type="Proteomes" id="UP000004605">
    <property type="component" value="Unassembled WGS sequence"/>
</dbReference>
<dbReference type="RefSeq" id="WP_006714027.1">
    <property type="nucleotide sequence ID" value="NZ_AFWF01000260.1"/>
</dbReference>
<reference evidence="1 2" key="1">
    <citation type="journal article" date="2012" name="Int. J. Syst. Evol. Microbiol.">
        <title>Vibrio caribbeanicus sp. nov., isolated from the marine sponge Scleritoderma cyanea.</title>
        <authorList>
            <person name="Hoffmann M."/>
            <person name="Monday S.R."/>
            <person name="Allard M.W."/>
            <person name="Strain E.A."/>
            <person name="Whittaker P."/>
            <person name="Naum M."/>
            <person name="McCarthy P.J."/>
            <person name="Lopez J.V."/>
            <person name="Fischer M."/>
            <person name="Brown E.W."/>
        </authorList>
    </citation>
    <scope>NUCLEOTIDE SEQUENCE [LARGE SCALE GENOMIC DNA]</scope>
    <source>
        <strain evidence="1 2">ATCC 700023</strain>
    </source>
</reference>
<dbReference type="EMBL" id="AFWF01000260">
    <property type="protein sequence ID" value="EGU33737.1"/>
    <property type="molecule type" value="Genomic_DNA"/>
</dbReference>
<sequence length="207" mass="23701">MNSKLYYVHDPMCAWCWGYQPTWQKIEQALTNATQQSIEIVYLVGGLAADSEQPMPIEMQQQIASYWHKIERYLGTQFNHDFWQENVPRRSTYPACRAVLAARQLGQEKAMITAIQQGYYLRALNPSDESVLVQLAQELGLDMIQFRQLFASSALNQQLLSEINFARSIGGNSFPSLFFERQGEVTEIAIDYQNASHTVQQLALLSR</sequence>
<dbReference type="Gene3D" id="1.10.472.60">
    <property type="entry name" value="putative protein disulfide isomerase domain"/>
    <property type="match status" value="1"/>
</dbReference>
<name>F9S6B1_9VIBR</name>
<dbReference type="Pfam" id="PF13743">
    <property type="entry name" value="Thioredoxin_5"/>
    <property type="match status" value="1"/>
</dbReference>
<organism evidence="1 2">
    <name type="scientific">Vibrio ichthyoenteri ATCC 700023</name>
    <dbReference type="NCBI Taxonomy" id="870968"/>
    <lineage>
        <taxon>Bacteria</taxon>
        <taxon>Pseudomonadati</taxon>
        <taxon>Pseudomonadota</taxon>
        <taxon>Gammaproteobacteria</taxon>
        <taxon>Vibrionales</taxon>
        <taxon>Vibrionaceae</taxon>
        <taxon>Vibrio</taxon>
    </lineage>
</organism>
<keyword evidence="2" id="KW-1185">Reference proteome</keyword>
<comment type="caution">
    <text evidence="1">The sequence shown here is derived from an EMBL/GenBank/DDBJ whole genome shotgun (WGS) entry which is preliminary data.</text>
</comment>
<dbReference type="AlphaFoldDB" id="F9S6B1"/>
<dbReference type="Gene3D" id="3.40.30.10">
    <property type="entry name" value="Glutaredoxin"/>
    <property type="match status" value="1"/>
</dbReference>